<accession>A0A1F8AUA3</accession>
<dbReference type="EMBL" id="MGGW01000004">
    <property type="protein sequence ID" value="OGM55333.1"/>
    <property type="molecule type" value="Genomic_DNA"/>
</dbReference>
<dbReference type="AlphaFoldDB" id="A0A1F8AUA3"/>
<comment type="caution">
    <text evidence="1">The sequence shown here is derived from an EMBL/GenBank/DDBJ whole genome shotgun (WGS) entry which is preliminary data.</text>
</comment>
<evidence type="ECO:0000313" key="2">
    <source>
        <dbReference type="Proteomes" id="UP000178603"/>
    </source>
</evidence>
<sequence length="59" mass="6585">MVDYSTQKVSPELLEELKGALRSVNGFGSVEIYVQDNTVTQITVRNIKKTNGIKSRLKS</sequence>
<evidence type="ECO:0000313" key="1">
    <source>
        <dbReference type="EMBL" id="OGM55333.1"/>
    </source>
</evidence>
<protein>
    <recommendedName>
        <fullName evidence="3">DUF2292 domain-containing protein</fullName>
    </recommendedName>
</protein>
<dbReference type="InterPro" id="IPR018743">
    <property type="entry name" value="DUF2292"/>
</dbReference>
<dbReference type="Pfam" id="PF10055">
    <property type="entry name" value="DUF2292"/>
    <property type="match status" value="1"/>
</dbReference>
<organism evidence="1 2">
    <name type="scientific">Candidatus Woesebacteria bacterium RIFCSPHIGHO2_12_FULL_41_24</name>
    <dbReference type="NCBI Taxonomy" id="1802510"/>
    <lineage>
        <taxon>Bacteria</taxon>
        <taxon>Candidatus Woeseibacteriota</taxon>
    </lineage>
</organism>
<reference evidence="1 2" key="1">
    <citation type="journal article" date="2016" name="Nat. Commun.">
        <title>Thousands of microbial genomes shed light on interconnected biogeochemical processes in an aquifer system.</title>
        <authorList>
            <person name="Anantharaman K."/>
            <person name="Brown C.T."/>
            <person name="Hug L.A."/>
            <person name="Sharon I."/>
            <person name="Castelle C.J."/>
            <person name="Probst A.J."/>
            <person name="Thomas B.C."/>
            <person name="Singh A."/>
            <person name="Wilkins M.J."/>
            <person name="Karaoz U."/>
            <person name="Brodie E.L."/>
            <person name="Williams K.H."/>
            <person name="Hubbard S.S."/>
            <person name="Banfield J.F."/>
        </authorList>
    </citation>
    <scope>NUCLEOTIDE SEQUENCE [LARGE SCALE GENOMIC DNA]</scope>
</reference>
<evidence type="ECO:0008006" key="3">
    <source>
        <dbReference type="Google" id="ProtNLM"/>
    </source>
</evidence>
<gene>
    <name evidence="1" type="ORF">A3E44_03565</name>
</gene>
<proteinExistence type="predicted"/>
<name>A0A1F8AUA3_9BACT</name>
<dbReference type="Proteomes" id="UP000178603">
    <property type="component" value="Unassembled WGS sequence"/>
</dbReference>